<proteinExistence type="predicted"/>
<dbReference type="EMBL" id="JAVRAA010000025">
    <property type="protein sequence ID" value="MDT0340656.1"/>
    <property type="molecule type" value="Genomic_DNA"/>
</dbReference>
<dbReference type="AlphaFoldDB" id="A0AAE4GFG5"/>
<gene>
    <name evidence="1" type="ORF">RJN63_27755</name>
</gene>
<name>A0AAE4GFG5_9BURK</name>
<accession>A0AAE4GFG5</accession>
<protein>
    <submittedName>
        <fullName evidence="1">Uncharacterized protein</fullName>
    </submittedName>
</protein>
<comment type="caution">
    <text evidence="1">The sequence shown here is derived from an EMBL/GenBank/DDBJ whole genome shotgun (WGS) entry which is preliminary data.</text>
</comment>
<organism evidence="1">
    <name type="scientific">Herbaspirillum huttiense subsp. nephrolepidis</name>
    <dbReference type="NCBI Taxonomy" id="3075126"/>
    <lineage>
        <taxon>Bacteria</taxon>
        <taxon>Pseudomonadati</taxon>
        <taxon>Pseudomonadota</taxon>
        <taxon>Betaproteobacteria</taxon>
        <taxon>Burkholderiales</taxon>
        <taxon>Oxalobacteraceae</taxon>
        <taxon>Herbaspirillum</taxon>
    </lineage>
</organism>
<reference evidence="1" key="1">
    <citation type="submission" date="2023-02" db="EMBL/GenBank/DDBJ databases">
        <title>Description of Herbaspirillum huttiense subsp. nephrolepsisexaltata and Herbaspirillum huttiense subsp. lycopersicon.</title>
        <authorList>
            <person name="Poudel M."/>
            <person name="Sharma A."/>
            <person name="Goss E."/>
            <person name="Tapia J.H."/>
            <person name="Harmon C.M."/>
            <person name="Jones J.B."/>
        </authorList>
    </citation>
    <scope>NUCLEOTIDE SEQUENCE</scope>
    <source>
        <strain evidence="1">NC40101</strain>
    </source>
</reference>
<sequence length="67" mass="7226">MGQVVIREVTFAEYQAASMADPVSTSEQILMGLFEAKGIVISGDVPAPPADIETDIENGLFRITQEQ</sequence>
<dbReference type="RefSeq" id="WP_310838987.1">
    <property type="nucleotide sequence ID" value="NZ_JAVLSM010000024.1"/>
</dbReference>
<evidence type="ECO:0000313" key="1">
    <source>
        <dbReference type="EMBL" id="MDT0340656.1"/>
    </source>
</evidence>